<organism evidence="1 2">
    <name type="scientific">Panagrolaimus sp. PS1159</name>
    <dbReference type="NCBI Taxonomy" id="55785"/>
    <lineage>
        <taxon>Eukaryota</taxon>
        <taxon>Metazoa</taxon>
        <taxon>Ecdysozoa</taxon>
        <taxon>Nematoda</taxon>
        <taxon>Chromadorea</taxon>
        <taxon>Rhabditida</taxon>
        <taxon>Tylenchina</taxon>
        <taxon>Panagrolaimomorpha</taxon>
        <taxon>Panagrolaimoidea</taxon>
        <taxon>Panagrolaimidae</taxon>
        <taxon>Panagrolaimus</taxon>
    </lineage>
</organism>
<protein>
    <submittedName>
        <fullName evidence="2">Uncharacterized protein</fullName>
    </submittedName>
</protein>
<dbReference type="Proteomes" id="UP000887580">
    <property type="component" value="Unplaced"/>
</dbReference>
<evidence type="ECO:0000313" key="2">
    <source>
        <dbReference type="WBParaSite" id="PS1159_v2.g3203.t1"/>
    </source>
</evidence>
<proteinExistence type="predicted"/>
<reference evidence="2" key="1">
    <citation type="submission" date="2022-11" db="UniProtKB">
        <authorList>
            <consortium name="WormBaseParasite"/>
        </authorList>
    </citation>
    <scope>IDENTIFICATION</scope>
</reference>
<accession>A0AC35GA23</accession>
<evidence type="ECO:0000313" key="1">
    <source>
        <dbReference type="Proteomes" id="UP000887580"/>
    </source>
</evidence>
<name>A0AC35GA23_9BILA</name>
<dbReference type="WBParaSite" id="PS1159_v2.g3203.t1">
    <property type="protein sequence ID" value="PS1159_v2.g3203.t1"/>
    <property type="gene ID" value="PS1159_v2.g3203"/>
</dbReference>
<sequence>MTDLCLNSLSLNDEKEKCWMKNGSSNAKNDSTLSLHISASVNSNEASSDFLNKSFQKSWLIQKQKQINPSSKFVSQNPFEFQRQQNGKKPGPEVSQFKASQRLLNFNKSDLHSNTA</sequence>